<evidence type="ECO:0000256" key="1">
    <source>
        <dbReference type="ARBA" id="ARBA00004196"/>
    </source>
</evidence>
<accession>A0ABZ2U2Q5</accession>
<dbReference type="PANTHER" id="PTHR35936:SF17">
    <property type="entry name" value="ARGININE-BINDING EXTRACELLULAR PROTEIN ARTP"/>
    <property type="match status" value="1"/>
</dbReference>
<dbReference type="PANTHER" id="PTHR35936">
    <property type="entry name" value="MEMBRANE-BOUND LYTIC MUREIN TRANSGLYCOSYLASE F"/>
    <property type="match status" value="1"/>
</dbReference>
<proteinExistence type="inferred from homology"/>
<dbReference type="InterPro" id="IPR001638">
    <property type="entry name" value="Solute-binding_3/MltF_N"/>
</dbReference>
<dbReference type="Pfam" id="PF00497">
    <property type="entry name" value="SBP_bac_3"/>
    <property type="match status" value="1"/>
</dbReference>
<dbReference type="RefSeq" id="WP_066171238.1">
    <property type="nucleotide sequence ID" value="NZ_CP136137.1"/>
</dbReference>
<feature type="domain" description="Solute-binding protein family 3/N-terminal" evidence="6">
    <location>
        <begin position="63"/>
        <end position="287"/>
    </location>
</feature>
<dbReference type="CDD" id="cd01004">
    <property type="entry name" value="PBP2_MidA_like"/>
    <property type="match status" value="1"/>
</dbReference>
<dbReference type="SUPFAM" id="SSF53850">
    <property type="entry name" value="Periplasmic binding protein-like II"/>
    <property type="match status" value="1"/>
</dbReference>
<feature type="signal peptide" evidence="5">
    <location>
        <begin position="1"/>
        <end position="25"/>
    </location>
</feature>
<dbReference type="Gene3D" id="3.40.190.10">
    <property type="entry name" value="Periplasmic binding protein-like II"/>
    <property type="match status" value="2"/>
</dbReference>
<evidence type="ECO:0000256" key="5">
    <source>
        <dbReference type="SAM" id="SignalP"/>
    </source>
</evidence>
<evidence type="ECO:0000256" key="2">
    <source>
        <dbReference type="ARBA" id="ARBA00010333"/>
    </source>
</evidence>
<comment type="similarity">
    <text evidence="2 4">Belongs to the bacterial solute-binding protein 3 family.</text>
</comment>
<name>A0ABZ2U2Q5_9ACTN</name>
<gene>
    <name evidence="7" type="ORF">RVF87_02440</name>
</gene>
<evidence type="ECO:0000313" key="7">
    <source>
        <dbReference type="EMBL" id="WYY07965.1"/>
    </source>
</evidence>
<dbReference type="SMART" id="SM00062">
    <property type="entry name" value="PBPb"/>
    <property type="match status" value="1"/>
</dbReference>
<dbReference type="PROSITE" id="PS01039">
    <property type="entry name" value="SBP_BACTERIAL_3"/>
    <property type="match status" value="1"/>
</dbReference>
<evidence type="ECO:0000313" key="8">
    <source>
        <dbReference type="Proteomes" id="UP001479933"/>
    </source>
</evidence>
<dbReference type="EMBL" id="CP136137">
    <property type="protein sequence ID" value="WYY07965.1"/>
    <property type="molecule type" value="Genomic_DNA"/>
</dbReference>
<evidence type="ECO:0000259" key="6">
    <source>
        <dbReference type="SMART" id="SM00062"/>
    </source>
</evidence>
<evidence type="ECO:0000256" key="3">
    <source>
        <dbReference type="ARBA" id="ARBA00022729"/>
    </source>
</evidence>
<dbReference type="InterPro" id="IPR018313">
    <property type="entry name" value="SBP_3_CS"/>
</dbReference>
<sequence>MRISLRTKRIIAVCAAVPLALGAAACSSGDAEHPSSSSASAATPIDAAALHAQLPERVRTSGTLIVSTSAPFPPLEFVENGKLVGFDIDVVTAIAQTLGVKADIRQVPFPQLIASVQDGRSDLAARGLFDTKQREEQVDLVSYFSAGTQWTAQSAKDVDPDSACGLKVGAEVDTTQLTLELPAKSTACEAVGEEKIDIVTFDSETTAMEALTRGEVDAVSADSPVALYAVKQSDGKLKTVDHAFDTQPYSFPVAKDSPLGPVLKQVVQHLIDTGEIDTIADRWGLTSGLIQTSVINAAID</sequence>
<feature type="chain" id="PRO_5046606746" evidence="5">
    <location>
        <begin position="26"/>
        <end position="300"/>
    </location>
</feature>
<comment type="subcellular location">
    <subcellularLocation>
        <location evidence="1">Cell envelope</location>
    </subcellularLocation>
</comment>
<evidence type="ECO:0000256" key="4">
    <source>
        <dbReference type="RuleBase" id="RU003744"/>
    </source>
</evidence>
<organism evidence="7 8">
    <name type="scientific">Gordonia hydrophobica</name>
    <dbReference type="NCBI Taxonomy" id="40516"/>
    <lineage>
        <taxon>Bacteria</taxon>
        <taxon>Bacillati</taxon>
        <taxon>Actinomycetota</taxon>
        <taxon>Actinomycetes</taxon>
        <taxon>Mycobacteriales</taxon>
        <taxon>Gordoniaceae</taxon>
        <taxon>Gordonia</taxon>
    </lineage>
</organism>
<dbReference type="PROSITE" id="PS51257">
    <property type="entry name" value="PROKAR_LIPOPROTEIN"/>
    <property type="match status" value="1"/>
</dbReference>
<dbReference type="Proteomes" id="UP001479933">
    <property type="component" value="Chromosome"/>
</dbReference>
<protein>
    <submittedName>
        <fullName evidence="7">ABC transporter substrate-binding protein</fullName>
    </submittedName>
</protein>
<keyword evidence="8" id="KW-1185">Reference proteome</keyword>
<keyword evidence="3 5" id="KW-0732">Signal</keyword>
<reference evidence="7 8" key="1">
    <citation type="journal article" date="2023" name="Virus Evol.">
        <title>Computational host range prediction-The good, the bad, and the ugly.</title>
        <authorList>
            <person name="Howell A.A."/>
            <person name="Versoza C.J."/>
            <person name="Pfeifer S.P."/>
        </authorList>
    </citation>
    <scope>NUCLEOTIDE SEQUENCE [LARGE SCALE GENOMIC DNA]</scope>
    <source>
        <strain evidence="7 8">1610/1b</strain>
    </source>
</reference>